<feature type="compositionally biased region" description="Polar residues" evidence="6">
    <location>
        <begin position="247"/>
        <end position="256"/>
    </location>
</feature>
<dbReference type="InterPro" id="IPR003020">
    <property type="entry name" value="HCO3_transpt_euk"/>
</dbReference>
<comment type="similarity">
    <text evidence="2">Belongs to the anion exchanger (TC 2.A.31.3) family.</text>
</comment>
<evidence type="ECO:0000256" key="6">
    <source>
        <dbReference type="SAM" id="MobiDB-lite"/>
    </source>
</evidence>
<dbReference type="PANTHER" id="PTHR11453:SF99">
    <property type="entry name" value="BICARBONATE TRANSPORTER"/>
    <property type="match status" value="1"/>
</dbReference>
<feature type="compositionally biased region" description="Polar residues" evidence="6">
    <location>
        <begin position="225"/>
        <end position="240"/>
    </location>
</feature>
<keyword evidence="3 7" id="KW-0812">Transmembrane</keyword>
<evidence type="ECO:0000256" key="1">
    <source>
        <dbReference type="ARBA" id="ARBA00004141"/>
    </source>
</evidence>
<feature type="transmembrane region" description="Helical" evidence="7">
    <location>
        <begin position="131"/>
        <end position="157"/>
    </location>
</feature>
<dbReference type="GO" id="GO:0006820">
    <property type="term" value="P:monoatomic anion transport"/>
    <property type="evidence" value="ECO:0007669"/>
    <property type="project" value="InterPro"/>
</dbReference>
<protein>
    <recommendedName>
        <fullName evidence="8">Bicarbonate transporter-like transmembrane domain-containing protein</fullName>
    </recommendedName>
</protein>
<dbReference type="PANTHER" id="PTHR11453">
    <property type="entry name" value="ANION EXCHANGE PROTEIN"/>
    <property type="match status" value="1"/>
</dbReference>
<evidence type="ECO:0000256" key="4">
    <source>
        <dbReference type="ARBA" id="ARBA00022989"/>
    </source>
</evidence>
<evidence type="ECO:0000259" key="8">
    <source>
        <dbReference type="Pfam" id="PF00955"/>
    </source>
</evidence>
<dbReference type="GO" id="GO:0005452">
    <property type="term" value="F:solute:inorganic anion antiporter activity"/>
    <property type="evidence" value="ECO:0007669"/>
    <property type="project" value="InterPro"/>
</dbReference>
<sequence>MQQAYNEMQTPLVYQNPPTLGLKELKESTIQQASSSCYIDAATDETVFDVNKDVDDLLHVEVKEQRLSNLLQAVMVGGCLVAMPVLKKILTSVLWGYFAFIAIESLPENHASFVESVPFKTVAWFTLFQTVYLLACFGITWIPIASVLFPLLIMLLVPARQYFLPKLFKSAHLQDLDAAEYEEAPPTTYNMAFRDDDDAQSRTSQMDSAEVLDGIMTRSRGEVCHSNSPKITSSTQTPRQMQPAYSPRQQAYDSPS</sequence>
<evidence type="ECO:0000256" key="3">
    <source>
        <dbReference type="ARBA" id="ARBA00022692"/>
    </source>
</evidence>
<dbReference type="GO" id="GO:0005886">
    <property type="term" value="C:plasma membrane"/>
    <property type="evidence" value="ECO:0007669"/>
    <property type="project" value="TreeGrafter"/>
</dbReference>
<proteinExistence type="inferred from homology"/>
<keyword evidence="4 7" id="KW-1133">Transmembrane helix</keyword>
<evidence type="ECO:0000313" key="10">
    <source>
        <dbReference type="Proteomes" id="UP001177003"/>
    </source>
</evidence>
<organism evidence="9 10">
    <name type="scientific">Lactuca saligna</name>
    <name type="common">Willowleaf lettuce</name>
    <dbReference type="NCBI Taxonomy" id="75948"/>
    <lineage>
        <taxon>Eukaryota</taxon>
        <taxon>Viridiplantae</taxon>
        <taxon>Streptophyta</taxon>
        <taxon>Embryophyta</taxon>
        <taxon>Tracheophyta</taxon>
        <taxon>Spermatophyta</taxon>
        <taxon>Magnoliopsida</taxon>
        <taxon>eudicotyledons</taxon>
        <taxon>Gunneridae</taxon>
        <taxon>Pentapetalae</taxon>
        <taxon>asterids</taxon>
        <taxon>campanulids</taxon>
        <taxon>Asterales</taxon>
        <taxon>Asteraceae</taxon>
        <taxon>Cichorioideae</taxon>
        <taxon>Cichorieae</taxon>
        <taxon>Lactucinae</taxon>
        <taxon>Lactuca</taxon>
    </lineage>
</organism>
<dbReference type="GO" id="GO:0050801">
    <property type="term" value="P:monoatomic ion homeostasis"/>
    <property type="evidence" value="ECO:0007669"/>
    <property type="project" value="TreeGrafter"/>
</dbReference>
<name>A0AA35Z1R8_LACSI</name>
<dbReference type="EMBL" id="OX465081">
    <property type="protein sequence ID" value="CAI9283852.1"/>
    <property type="molecule type" value="Genomic_DNA"/>
</dbReference>
<reference evidence="9" key="1">
    <citation type="submission" date="2023-04" db="EMBL/GenBank/DDBJ databases">
        <authorList>
            <person name="Vijverberg K."/>
            <person name="Xiong W."/>
            <person name="Schranz E."/>
        </authorList>
    </citation>
    <scope>NUCLEOTIDE SEQUENCE</scope>
</reference>
<evidence type="ECO:0000256" key="2">
    <source>
        <dbReference type="ARBA" id="ARBA00006262"/>
    </source>
</evidence>
<comment type="subcellular location">
    <subcellularLocation>
        <location evidence="1">Membrane</location>
        <topology evidence="1">Multi-pass membrane protein</topology>
    </subcellularLocation>
</comment>
<accession>A0AA35Z1R8</accession>
<dbReference type="InterPro" id="IPR011531">
    <property type="entry name" value="HCO3_transpt-like_TM_dom"/>
</dbReference>
<evidence type="ECO:0000256" key="7">
    <source>
        <dbReference type="SAM" id="Phobius"/>
    </source>
</evidence>
<feature type="region of interest" description="Disordered" evidence="6">
    <location>
        <begin position="217"/>
        <end position="256"/>
    </location>
</feature>
<dbReference type="Pfam" id="PF00955">
    <property type="entry name" value="HCO3_cotransp"/>
    <property type="match status" value="2"/>
</dbReference>
<keyword evidence="5 7" id="KW-0472">Membrane</keyword>
<dbReference type="Proteomes" id="UP001177003">
    <property type="component" value="Chromosome 5"/>
</dbReference>
<gene>
    <name evidence="9" type="ORF">LSALG_LOCUS23423</name>
</gene>
<evidence type="ECO:0000256" key="5">
    <source>
        <dbReference type="ARBA" id="ARBA00023136"/>
    </source>
</evidence>
<evidence type="ECO:0000313" key="9">
    <source>
        <dbReference type="EMBL" id="CAI9283852.1"/>
    </source>
</evidence>
<feature type="domain" description="Bicarbonate transporter-like transmembrane" evidence="8">
    <location>
        <begin position="60"/>
        <end position="109"/>
    </location>
</feature>
<feature type="domain" description="Bicarbonate transporter-like transmembrane" evidence="8">
    <location>
        <begin position="110"/>
        <end position="179"/>
    </location>
</feature>
<keyword evidence="10" id="KW-1185">Reference proteome</keyword>
<dbReference type="AlphaFoldDB" id="A0AA35Z1R8"/>